<proteinExistence type="predicted"/>
<dbReference type="Proteomes" id="UP001194468">
    <property type="component" value="Unassembled WGS sequence"/>
</dbReference>
<dbReference type="InterPro" id="IPR021109">
    <property type="entry name" value="Peptidase_aspartic_dom_sf"/>
</dbReference>
<accession>A0AAD4C7M5</accession>
<protein>
    <submittedName>
        <fullName evidence="1">Uncharacterized protein</fullName>
    </submittedName>
</protein>
<sequence length="185" mass="21249">MIDTENTGNFMSLAFVKITGMNIFPLEQQLMLQLGCIGSQLKITHGGKTHIEIGRKTSKIYFDVANINQYNCILGIPFLQEQQAVLNFLNQMIQIGNDRIALLEEGHLAAITTRATVVKLMGNEVPQLRNRWFHKYSHWLGGIINRLPPLREVNHRILLIEEEKHYAYHLSRCTDALKQQLLDKI</sequence>
<keyword evidence="2" id="KW-1185">Reference proteome</keyword>
<dbReference type="AlphaFoldDB" id="A0AAD4C7M5"/>
<name>A0AAD4C7M5_BOLED</name>
<comment type="caution">
    <text evidence="1">The sequence shown here is derived from an EMBL/GenBank/DDBJ whole genome shotgun (WGS) entry which is preliminary data.</text>
</comment>
<dbReference type="CDD" id="cd00303">
    <property type="entry name" value="retropepsin_like"/>
    <property type="match status" value="1"/>
</dbReference>
<reference evidence="1" key="2">
    <citation type="journal article" date="2020" name="Nat. Commun.">
        <title>Large-scale genome sequencing of mycorrhizal fungi provides insights into the early evolution of symbiotic traits.</title>
        <authorList>
            <person name="Miyauchi S."/>
            <person name="Kiss E."/>
            <person name="Kuo A."/>
            <person name="Drula E."/>
            <person name="Kohler A."/>
            <person name="Sanchez-Garcia M."/>
            <person name="Morin E."/>
            <person name="Andreopoulos B."/>
            <person name="Barry K.W."/>
            <person name="Bonito G."/>
            <person name="Buee M."/>
            <person name="Carver A."/>
            <person name="Chen C."/>
            <person name="Cichocki N."/>
            <person name="Clum A."/>
            <person name="Culley D."/>
            <person name="Crous P.W."/>
            <person name="Fauchery L."/>
            <person name="Girlanda M."/>
            <person name="Hayes R.D."/>
            <person name="Keri Z."/>
            <person name="LaButti K."/>
            <person name="Lipzen A."/>
            <person name="Lombard V."/>
            <person name="Magnuson J."/>
            <person name="Maillard F."/>
            <person name="Murat C."/>
            <person name="Nolan M."/>
            <person name="Ohm R.A."/>
            <person name="Pangilinan J."/>
            <person name="Pereira M.F."/>
            <person name="Perotto S."/>
            <person name="Peter M."/>
            <person name="Pfister S."/>
            <person name="Riley R."/>
            <person name="Sitrit Y."/>
            <person name="Stielow J.B."/>
            <person name="Szollosi G."/>
            <person name="Zifcakova L."/>
            <person name="Stursova M."/>
            <person name="Spatafora J.W."/>
            <person name="Tedersoo L."/>
            <person name="Vaario L.M."/>
            <person name="Yamada A."/>
            <person name="Yan M."/>
            <person name="Wang P."/>
            <person name="Xu J."/>
            <person name="Bruns T."/>
            <person name="Baldrian P."/>
            <person name="Vilgalys R."/>
            <person name="Dunand C."/>
            <person name="Henrissat B."/>
            <person name="Grigoriev I.V."/>
            <person name="Hibbett D."/>
            <person name="Nagy L.G."/>
            <person name="Martin F.M."/>
        </authorList>
    </citation>
    <scope>NUCLEOTIDE SEQUENCE</scope>
    <source>
        <strain evidence="1">BED1</strain>
    </source>
</reference>
<evidence type="ECO:0000313" key="2">
    <source>
        <dbReference type="Proteomes" id="UP001194468"/>
    </source>
</evidence>
<gene>
    <name evidence="1" type="ORF">L210DRAFT_3386278</name>
</gene>
<dbReference type="Gene3D" id="2.40.70.10">
    <property type="entry name" value="Acid Proteases"/>
    <property type="match status" value="1"/>
</dbReference>
<reference evidence="1" key="1">
    <citation type="submission" date="2019-10" db="EMBL/GenBank/DDBJ databases">
        <authorList>
            <consortium name="DOE Joint Genome Institute"/>
            <person name="Kuo A."/>
            <person name="Miyauchi S."/>
            <person name="Kiss E."/>
            <person name="Drula E."/>
            <person name="Kohler A."/>
            <person name="Sanchez-Garcia M."/>
            <person name="Andreopoulos B."/>
            <person name="Barry K.W."/>
            <person name="Bonito G."/>
            <person name="Buee M."/>
            <person name="Carver A."/>
            <person name="Chen C."/>
            <person name="Cichocki N."/>
            <person name="Clum A."/>
            <person name="Culley D."/>
            <person name="Crous P.W."/>
            <person name="Fauchery L."/>
            <person name="Girlanda M."/>
            <person name="Hayes R."/>
            <person name="Keri Z."/>
            <person name="LaButti K."/>
            <person name="Lipzen A."/>
            <person name="Lombard V."/>
            <person name="Magnuson J."/>
            <person name="Maillard F."/>
            <person name="Morin E."/>
            <person name="Murat C."/>
            <person name="Nolan M."/>
            <person name="Ohm R."/>
            <person name="Pangilinan J."/>
            <person name="Pereira M."/>
            <person name="Perotto S."/>
            <person name="Peter M."/>
            <person name="Riley R."/>
            <person name="Sitrit Y."/>
            <person name="Stielow B."/>
            <person name="Szollosi G."/>
            <person name="Zifcakova L."/>
            <person name="Stursova M."/>
            <person name="Spatafora J.W."/>
            <person name="Tedersoo L."/>
            <person name="Vaario L.-M."/>
            <person name="Yamada A."/>
            <person name="Yan M."/>
            <person name="Wang P."/>
            <person name="Xu J."/>
            <person name="Bruns T."/>
            <person name="Baldrian P."/>
            <person name="Vilgalys R."/>
            <person name="Henrissat B."/>
            <person name="Grigoriev I.V."/>
            <person name="Hibbett D."/>
            <person name="Nagy L.G."/>
            <person name="Martin F.M."/>
        </authorList>
    </citation>
    <scope>NUCLEOTIDE SEQUENCE</scope>
    <source>
        <strain evidence="1">BED1</strain>
    </source>
</reference>
<evidence type="ECO:0000313" key="1">
    <source>
        <dbReference type="EMBL" id="KAF8451051.1"/>
    </source>
</evidence>
<organism evidence="1 2">
    <name type="scientific">Boletus edulis BED1</name>
    <dbReference type="NCBI Taxonomy" id="1328754"/>
    <lineage>
        <taxon>Eukaryota</taxon>
        <taxon>Fungi</taxon>
        <taxon>Dikarya</taxon>
        <taxon>Basidiomycota</taxon>
        <taxon>Agaricomycotina</taxon>
        <taxon>Agaricomycetes</taxon>
        <taxon>Agaricomycetidae</taxon>
        <taxon>Boletales</taxon>
        <taxon>Boletineae</taxon>
        <taxon>Boletaceae</taxon>
        <taxon>Boletoideae</taxon>
        <taxon>Boletus</taxon>
    </lineage>
</organism>
<dbReference type="EMBL" id="WHUW01000002">
    <property type="protein sequence ID" value="KAF8451051.1"/>
    <property type="molecule type" value="Genomic_DNA"/>
</dbReference>